<dbReference type="InterPro" id="IPR045206">
    <property type="entry name" value="Maestro_heat-like_prot"/>
</dbReference>
<dbReference type="GO" id="GO:0005737">
    <property type="term" value="C:cytoplasm"/>
    <property type="evidence" value="ECO:0007669"/>
    <property type="project" value="TreeGrafter"/>
</dbReference>
<sequence>MRREELQGDCQGEWRGWEKPSRAAFAYSKTVPDTMCQWILYAWLPWKLHTHSKQFDHALNRNFSNLPSAFVLPSRDALFLGDRVIVYLPRCADTNAEVRKLSAQILDVFFSISLSLPRPIASSSGVDIELSYSALSSLEDVIAILRRDASIDPSEVFNRVVSSVCILLTKNELLVTLHGCSVAIADKVKQSAEGAIQAVIEFVVKRGNELKETDISRTTQSLLSATVHVTEKYLRQETLAAISSLAENTSSKIVFNEVLATAGRDIISKDISRLRGGWPMQDAFYAFSQHTILSFLFLEHVMSVLNQIPVLNGDLEKGGTSGHSTDGHIDNDILQAAIFAVTAFFRGGGKVGKRAVEQSYSAVLAALLLQLGGCHGLASSGQGEPLRALLIAFHAFCECVGDLEMGKILARDGEQNENEKWITLIGDLAGCISIKRPKEVPAICLILSESLNRPQRYLREAAAAAVSEFVRYSDGFDSLLEKMVEAFSRHVFDDSPTVRRLCLKGLVQIPSVHILRYTTEVLGVILALLDDSDESVQFTAVSCLLMVLESSPHEAVEPILFNLSVRLRNIQAKPSLSPSHLPGALLKDPHATLVEATAGVPRLVPLITMTCMNSNIRANAFAAFGALSNYGVGAQREAFLEQVHAALPRLVLHLHDDDLSVRQACRNTLKRITSVMEVEGMFALFNTQCLSSDHSKRTIPIEHLFCTFRSDYEDFVRDLTRQCIQHLAPRIDAYMASIIQAYDAPWPVIQANAIYFSSCMLCLSDDQHMSAIYYTQVFGLVVTKMSRSADAIVRATCSSALGLLLKSTNSLSWRIARLD</sequence>
<dbReference type="EMBL" id="BJWL01000454">
    <property type="protein sequence ID" value="GFS45715.1"/>
    <property type="molecule type" value="Genomic_DNA"/>
</dbReference>
<dbReference type="OrthoDB" id="1884734at2759"/>
<accession>A0A7J0DZN8</accession>
<reference evidence="3" key="1">
    <citation type="submission" date="2019-07" db="EMBL/GenBank/DDBJ databases">
        <title>De Novo Assembly of kiwifruit Actinidia rufa.</title>
        <authorList>
            <person name="Sugita-Konishi S."/>
            <person name="Sato K."/>
            <person name="Mori E."/>
            <person name="Abe Y."/>
            <person name="Kisaki G."/>
            <person name="Hamano K."/>
            <person name="Suezawa K."/>
            <person name="Otani M."/>
            <person name="Fukuda T."/>
            <person name="Manabe T."/>
            <person name="Gomi K."/>
            <person name="Tabuchi M."/>
            <person name="Akimitsu K."/>
            <person name="Kataoka I."/>
        </authorList>
    </citation>
    <scope>NUCLEOTIDE SEQUENCE [LARGE SCALE GENOMIC DNA]</scope>
    <source>
        <strain evidence="3">cv. Fuchu</strain>
    </source>
</reference>
<dbReference type="PANTHER" id="PTHR23120:SF0">
    <property type="entry name" value="MAESTRO HEAT-LIKE REPEAT FAMILY MEMBER 1"/>
    <property type="match status" value="1"/>
</dbReference>
<dbReference type="SUPFAM" id="SSF48371">
    <property type="entry name" value="ARM repeat"/>
    <property type="match status" value="1"/>
</dbReference>
<evidence type="ECO:0000313" key="3">
    <source>
        <dbReference type="Proteomes" id="UP000585474"/>
    </source>
</evidence>
<dbReference type="PANTHER" id="PTHR23120">
    <property type="entry name" value="MAESTRO-RELATED HEAT DOMAIN-CONTAINING"/>
    <property type="match status" value="1"/>
</dbReference>
<keyword evidence="3" id="KW-1185">Reference proteome</keyword>
<dbReference type="AlphaFoldDB" id="A0A7J0DZN8"/>
<dbReference type="InterPro" id="IPR016024">
    <property type="entry name" value="ARM-type_fold"/>
</dbReference>
<dbReference type="Gene3D" id="1.25.10.10">
    <property type="entry name" value="Leucine-rich Repeat Variant"/>
    <property type="match status" value="2"/>
</dbReference>
<evidence type="ECO:0000313" key="2">
    <source>
        <dbReference type="EMBL" id="GFS45715.1"/>
    </source>
</evidence>
<proteinExistence type="predicted"/>
<dbReference type="Proteomes" id="UP000585474">
    <property type="component" value="Unassembled WGS sequence"/>
</dbReference>
<dbReference type="Pfam" id="PF23227">
    <property type="entry name" value="HEAT_MROH2B_C"/>
    <property type="match status" value="1"/>
</dbReference>
<protein>
    <submittedName>
        <fullName evidence="2">ARM repeat superfamily protein</fullName>
    </submittedName>
</protein>
<name>A0A7J0DZN8_9ERIC</name>
<comment type="caution">
    <text evidence="2">The sequence shown here is derived from an EMBL/GenBank/DDBJ whole genome shotgun (WGS) entry which is preliminary data.</text>
</comment>
<dbReference type="InterPro" id="IPR055406">
    <property type="entry name" value="HEAT_Maestro"/>
</dbReference>
<gene>
    <name evidence="2" type="ORF">Acr_00g0097670</name>
</gene>
<dbReference type="InterPro" id="IPR011989">
    <property type="entry name" value="ARM-like"/>
</dbReference>
<evidence type="ECO:0000259" key="1">
    <source>
        <dbReference type="Pfam" id="PF23227"/>
    </source>
</evidence>
<organism evidence="2 3">
    <name type="scientific">Actinidia rufa</name>
    <dbReference type="NCBI Taxonomy" id="165716"/>
    <lineage>
        <taxon>Eukaryota</taxon>
        <taxon>Viridiplantae</taxon>
        <taxon>Streptophyta</taxon>
        <taxon>Embryophyta</taxon>
        <taxon>Tracheophyta</taxon>
        <taxon>Spermatophyta</taxon>
        <taxon>Magnoliopsida</taxon>
        <taxon>eudicotyledons</taxon>
        <taxon>Gunneridae</taxon>
        <taxon>Pentapetalae</taxon>
        <taxon>asterids</taxon>
        <taxon>Ericales</taxon>
        <taxon>Actinidiaceae</taxon>
        <taxon>Actinidia</taxon>
    </lineage>
</organism>
<feature type="domain" description="Maestro/Maestro-like HEAT-repeats" evidence="1">
    <location>
        <begin position="613"/>
        <end position="804"/>
    </location>
</feature>